<sequence>MRLLVKSRLPKFTKEHSKWLINSYDFIGINYYTARYVSDAPELRNVRSSYMTDALANFSHVREGKAIGLNVASDWLYVYPRGFRDLLFYTKEKYNNPLIYITENGINDYDDPSLSLEESLLDIYRVDYHYRHLYYLQEAIKFMDPLTRGDYPESMRSLVKSRLPKFTKEQSKLLINSFDFLGINYYTANFVSDAPELRNVRGSYMTDPLVVSDWLYVYPKGFREVLLYTKEKYNNPLIYITENGVSEYDDHSLSLEESLLDIYRVDYHYRHFYYLLDAIKKGVNVKGYFAWSLLDNFEWDSGYIMRFGMNFVDYKNGLKRYSKLSALWFKDFLNIETKLHDSI</sequence>
<feature type="active site" description="Nucleophile" evidence="2">
    <location>
        <position position="103"/>
    </location>
</feature>
<feature type="active site" description="Nucleophile" evidence="2">
    <location>
        <position position="242"/>
    </location>
</feature>
<dbReference type="PANTHER" id="PTHR10353">
    <property type="entry name" value="GLYCOSYL HYDROLASE"/>
    <property type="match status" value="1"/>
</dbReference>
<evidence type="ECO:0000256" key="1">
    <source>
        <dbReference type="ARBA" id="ARBA00010838"/>
    </source>
</evidence>
<dbReference type="PRINTS" id="PR00131">
    <property type="entry name" value="GLHYDRLASE1"/>
</dbReference>
<dbReference type="AlphaFoldDB" id="A0A8T0KII1"/>
<protein>
    <submittedName>
        <fullName evidence="4">Beta-glucosidase 13</fullName>
    </submittedName>
</protein>
<evidence type="ECO:0000256" key="3">
    <source>
        <dbReference type="RuleBase" id="RU003690"/>
    </source>
</evidence>
<evidence type="ECO:0000313" key="4">
    <source>
        <dbReference type="EMBL" id="KAG2397805.1"/>
    </source>
</evidence>
<dbReference type="InterPro" id="IPR018120">
    <property type="entry name" value="Glyco_hydro_1_AS"/>
</dbReference>
<dbReference type="PANTHER" id="PTHR10353:SF273">
    <property type="entry name" value="GLYCOSIDE HYDROLASE FAMILY 1 PROTEIN"/>
    <property type="match status" value="1"/>
</dbReference>
<dbReference type="GO" id="GO:0008422">
    <property type="term" value="F:beta-glucosidase activity"/>
    <property type="evidence" value="ECO:0007669"/>
    <property type="project" value="TreeGrafter"/>
</dbReference>
<dbReference type="InterPro" id="IPR017853">
    <property type="entry name" value="GH"/>
</dbReference>
<dbReference type="InterPro" id="IPR001360">
    <property type="entry name" value="Glyco_hydro_1"/>
</dbReference>
<gene>
    <name evidence="4" type="ORF">HKW66_Vig0139590</name>
</gene>
<organism evidence="4 5">
    <name type="scientific">Phaseolus angularis</name>
    <name type="common">Azuki bean</name>
    <name type="synonym">Vigna angularis</name>
    <dbReference type="NCBI Taxonomy" id="3914"/>
    <lineage>
        <taxon>Eukaryota</taxon>
        <taxon>Viridiplantae</taxon>
        <taxon>Streptophyta</taxon>
        <taxon>Embryophyta</taxon>
        <taxon>Tracheophyta</taxon>
        <taxon>Spermatophyta</taxon>
        <taxon>Magnoliopsida</taxon>
        <taxon>eudicotyledons</taxon>
        <taxon>Gunneridae</taxon>
        <taxon>Pentapetalae</taxon>
        <taxon>rosids</taxon>
        <taxon>fabids</taxon>
        <taxon>Fabales</taxon>
        <taxon>Fabaceae</taxon>
        <taxon>Papilionoideae</taxon>
        <taxon>50 kb inversion clade</taxon>
        <taxon>NPAAA clade</taxon>
        <taxon>indigoferoid/millettioid clade</taxon>
        <taxon>Phaseoleae</taxon>
        <taxon>Vigna</taxon>
    </lineage>
</organism>
<name>A0A8T0KII1_PHAAN</name>
<proteinExistence type="inferred from homology"/>
<dbReference type="SUPFAM" id="SSF51445">
    <property type="entry name" value="(Trans)glycosidases"/>
    <property type="match status" value="2"/>
</dbReference>
<dbReference type="EMBL" id="JABFOF010000005">
    <property type="protein sequence ID" value="KAG2397805.1"/>
    <property type="molecule type" value="Genomic_DNA"/>
</dbReference>
<evidence type="ECO:0000313" key="5">
    <source>
        <dbReference type="Proteomes" id="UP000743370"/>
    </source>
</evidence>
<reference evidence="4 5" key="1">
    <citation type="submission" date="2020-05" db="EMBL/GenBank/DDBJ databases">
        <title>Vigna angularis (adzuki bean) Var. LongXiaoDou No. 4 denovo assembly.</title>
        <authorList>
            <person name="Xiang H."/>
        </authorList>
    </citation>
    <scope>NUCLEOTIDE SEQUENCE [LARGE SCALE GENOMIC DNA]</scope>
    <source>
        <tissue evidence="4">Leaf</tissue>
    </source>
</reference>
<evidence type="ECO:0000256" key="2">
    <source>
        <dbReference type="PROSITE-ProRule" id="PRU10055"/>
    </source>
</evidence>
<accession>A0A8T0KII1</accession>
<dbReference type="Gene3D" id="3.20.20.80">
    <property type="entry name" value="Glycosidases"/>
    <property type="match status" value="2"/>
</dbReference>
<comment type="caution">
    <text evidence="4">The sequence shown here is derived from an EMBL/GenBank/DDBJ whole genome shotgun (WGS) entry which is preliminary data.</text>
</comment>
<dbReference type="Proteomes" id="UP000743370">
    <property type="component" value="Unassembled WGS sequence"/>
</dbReference>
<dbReference type="Pfam" id="PF00232">
    <property type="entry name" value="Glyco_hydro_1"/>
    <property type="match status" value="2"/>
</dbReference>
<comment type="similarity">
    <text evidence="1 3">Belongs to the glycosyl hydrolase 1 family.</text>
</comment>
<dbReference type="PROSITE" id="PS00572">
    <property type="entry name" value="GLYCOSYL_HYDROL_F1_1"/>
    <property type="match status" value="2"/>
</dbReference>
<dbReference type="GO" id="GO:0005975">
    <property type="term" value="P:carbohydrate metabolic process"/>
    <property type="evidence" value="ECO:0007669"/>
    <property type="project" value="InterPro"/>
</dbReference>